<feature type="domain" description="DUF1707" evidence="2">
    <location>
        <begin position="23"/>
        <end position="65"/>
    </location>
</feature>
<feature type="domain" description="Cell wall-active antibiotics response LiaF-like C-terminal" evidence="3">
    <location>
        <begin position="95"/>
        <end position="161"/>
    </location>
</feature>
<organism evidence="4 5">
    <name type="scientific">Corynebacterium meridianum</name>
    <dbReference type="NCBI Taxonomy" id="2765363"/>
    <lineage>
        <taxon>Bacteria</taxon>
        <taxon>Bacillati</taxon>
        <taxon>Actinomycetota</taxon>
        <taxon>Actinomycetes</taxon>
        <taxon>Mycobacteriales</taxon>
        <taxon>Corynebacteriaceae</taxon>
        <taxon>Corynebacterium</taxon>
    </lineage>
</organism>
<evidence type="ECO:0000313" key="4">
    <source>
        <dbReference type="EMBL" id="MBI8989379.1"/>
    </source>
</evidence>
<dbReference type="InterPro" id="IPR012551">
    <property type="entry name" value="DUF1707_SHOCT-like"/>
</dbReference>
<dbReference type="RefSeq" id="WP_198738365.1">
    <property type="nucleotide sequence ID" value="NZ_JAEIOS010000011.1"/>
</dbReference>
<accession>A0A934I6T6</accession>
<dbReference type="EMBL" id="JAEIOS010000011">
    <property type="protein sequence ID" value="MBI8989379.1"/>
    <property type="molecule type" value="Genomic_DNA"/>
</dbReference>
<dbReference type="PANTHER" id="PTHR40763:SF5">
    <property type="entry name" value="MEMBRANE PROTEIN"/>
    <property type="match status" value="1"/>
</dbReference>
<sequence length="198" mass="21164">MDSTSGGPGATGEPVGIPHRRLREETEAELIRAVGRGQLDLGTFSELSASVWAAETPDEFRETVQRVPAPVPNRAAVPDPDRRTMNVVLGDISSRGVWRLPRELRIHSLIGDVTLDLREATMASDRCRITLMSLLGDCTLIIPEVVSVTVTATTVLGNFRTAAAARPTGPEIEIGGFSFCGDLNVVTTTPGWTSVTGL</sequence>
<proteinExistence type="predicted"/>
<dbReference type="InterPro" id="IPR024425">
    <property type="entry name" value="LiaF-like_C"/>
</dbReference>
<feature type="compositionally biased region" description="Gly residues" evidence="1">
    <location>
        <begin position="1"/>
        <end position="10"/>
    </location>
</feature>
<evidence type="ECO:0000259" key="3">
    <source>
        <dbReference type="Pfam" id="PF09922"/>
    </source>
</evidence>
<dbReference type="AlphaFoldDB" id="A0A934I6T6"/>
<dbReference type="Proteomes" id="UP000645966">
    <property type="component" value="Unassembled WGS sequence"/>
</dbReference>
<name>A0A934I6T6_9CORY</name>
<dbReference type="Pfam" id="PF09922">
    <property type="entry name" value="LiaF-like_C"/>
    <property type="match status" value="1"/>
</dbReference>
<evidence type="ECO:0000259" key="2">
    <source>
        <dbReference type="Pfam" id="PF08044"/>
    </source>
</evidence>
<dbReference type="Pfam" id="PF08044">
    <property type="entry name" value="DUF1707"/>
    <property type="match status" value="1"/>
</dbReference>
<comment type="caution">
    <text evidence="4">The sequence shown here is derived from an EMBL/GenBank/DDBJ whole genome shotgun (WGS) entry which is preliminary data.</text>
</comment>
<keyword evidence="5" id="KW-1185">Reference proteome</keyword>
<feature type="region of interest" description="Disordered" evidence="1">
    <location>
        <begin position="1"/>
        <end position="22"/>
    </location>
</feature>
<dbReference type="PANTHER" id="PTHR40763">
    <property type="entry name" value="MEMBRANE PROTEIN-RELATED"/>
    <property type="match status" value="1"/>
</dbReference>
<evidence type="ECO:0000256" key="1">
    <source>
        <dbReference type="SAM" id="MobiDB-lite"/>
    </source>
</evidence>
<reference evidence="4" key="1">
    <citation type="submission" date="2020-12" db="EMBL/GenBank/DDBJ databases">
        <title>Genome public.</title>
        <authorList>
            <person name="Sun Q."/>
        </authorList>
    </citation>
    <scope>NUCLEOTIDE SEQUENCE</scope>
    <source>
        <strain evidence="4">CCM 8863</strain>
    </source>
</reference>
<evidence type="ECO:0000313" key="5">
    <source>
        <dbReference type="Proteomes" id="UP000645966"/>
    </source>
</evidence>
<evidence type="ECO:0008006" key="6">
    <source>
        <dbReference type="Google" id="ProtNLM"/>
    </source>
</evidence>
<protein>
    <recommendedName>
        <fullName evidence="6">Cell wall-active antibiotics response LiaF-like C-terminal domain-containing protein</fullName>
    </recommendedName>
</protein>
<gene>
    <name evidence="4" type="ORF">JDV75_06340</name>
</gene>